<keyword evidence="2" id="KW-1185">Reference proteome</keyword>
<dbReference type="STRING" id="243265.plu2061"/>
<dbReference type="Proteomes" id="UP000002514">
    <property type="component" value="Chromosome"/>
</dbReference>
<dbReference type="EMBL" id="BX571866">
    <property type="protein sequence ID" value="CAE14354.1"/>
    <property type="molecule type" value="Genomic_DNA"/>
</dbReference>
<dbReference type="KEGG" id="plu:plu2061"/>
<dbReference type="HOGENOM" id="CLU_535117_0_0_6"/>
<name>Q7N595_PHOLL</name>
<evidence type="ECO:0000313" key="1">
    <source>
        <dbReference type="EMBL" id="CAE14354.1"/>
    </source>
</evidence>
<dbReference type="eggNOG" id="ENOG50348W7">
    <property type="taxonomic scope" value="Bacteria"/>
</dbReference>
<reference evidence="2" key="1">
    <citation type="journal article" date="2003" name="Nat. Biotechnol.">
        <title>The genome sequence of the entomopathogenic bacterium Photorhabdus luminescens.</title>
        <authorList>
            <person name="Duchaud E."/>
            <person name="Rusniok C."/>
            <person name="Frangeul L."/>
            <person name="Buchrieser C."/>
            <person name="Givaudan A."/>
            <person name="Taourit S."/>
            <person name="Bocs S."/>
            <person name="Boursaux-Eude C."/>
            <person name="Chandler M."/>
            <person name="Charles J.-F."/>
            <person name="Dassa E."/>
            <person name="Derose R."/>
            <person name="Derzelle S."/>
            <person name="Freyssinet G."/>
            <person name="Gaudriault S."/>
            <person name="Medigue C."/>
            <person name="Lanois A."/>
            <person name="Powell K."/>
            <person name="Siguier P."/>
            <person name="Vincent R."/>
            <person name="Wingate V."/>
            <person name="Zouine M."/>
            <person name="Glaser P."/>
            <person name="Boemare N."/>
            <person name="Danchin A."/>
            <person name="Kunst F."/>
        </authorList>
    </citation>
    <scope>NUCLEOTIDE SEQUENCE [LARGE SCALE GENOMIC DNA]</scope>
    <source>
        <strain evidence="2">DSM 15139 / CIP 105565 / TT01</strain>
    </source>
</reference>
<accession>Q7N595</accession>
<gene>
    <name evidence="1" type="ordered locus">plu2061</name>
</gene>
<sequence>MWKCINFDRKLDVFYLLMFNFNMRLNMSTLTADIVSGITILEGCPVVITVTYSGDEVHKVTEATDIVYSDQQDVSFDEIPRISRDVKNNIYTAKFVVSAYSDASDFTIMFSMDKATDPDAKLEIEFHSIGKNDFSYEGFTPIIIGDSWVKDFSPAEDNWRPSLFNDRLLINIYALNKKNDPLPYFQIPLVTDKPVRIFGYNRGQIREEILPFISEKDNCQYYINTDSKGFIALIVFPKKSEGNYSVNMLTKLPYLLKSASSNILMITEDIEPTLPAPDIAELNGNKLMPSVGNSNTDFHVIIPFYEGVRPRDRVFLIIREDDDETQGASAVITDLNQLDMSFISVPYANIPNTGNNELYYYVADATGNVAVSSARYFNLTKPVLNVPPEIRRILAVPRIFSHKDQVEFRQSSKINLASILGGGLDAHIAVGEKNGIEINNVINVRIYVNGIINENPFSKIYSLAPHTVTADVMDAGEAIIPLGRAIFTNVNSYRDGTPGWVYITYSVGMECSESTKHSKIWYGRIDTVPPGR</sequence>
<protein>
    <submittedName>
        <fullName evidence="1">Photorhabdus luminescens subsp. laumondii TTO1 complete genome segment 8/17</fullName>
    </submittedName>
</protein>
<organism evidence="1 2">
    <name type="scientific">Photorhabdus laumondii subsp. laumondii (strain DSM 15139 / CIP 105565 / TT01)</name>
    <name type="common">Photorhabdus luminescens subsp. laumondii</name>
    <dbReference type="NCBI Taxonomy" id="243265"/>
    <lineage>
        <taxon>Bacteria</taxon>
        <taxon>Pseudomonadati</taxon>
        <taxon>Pseudomonadota</taxon>
        <taxon>Gammaproteobacteria</taxon>
        <taxon>Enterobacterales</taxon>
        <taxon>Morganellaceae</taxon>
        <taxon>Photorhabdus</taxon>
    </lineage>
</organism>
<proteinExistence type="predicted"/>
<evidence type="ECO:0000313" key="2">
    <source>
        <dbReference type="Proteomes" id="UP000002514"/>
    </source>
</evidence>
<dbReference type="AlphaFoldDB" id="Q7N595"/>